<evidence type="ECO:0000256" key="1">
    <source>
        <dbReference type="ARBA" id="ARBA00023015"/>
    </source>
</evidence>
<dbReference type="OrthoDB" id="569491at2"/>
<keyword evidence="3" id="KW-0804">Transcription</keyword>
<dbReference type="CDD" id="cd06307">
    <property type="entry name" value="PBP1_sugar_binding"/>
    <property type="match status" value="1"/>
</dbReference>
<dbReference type="RefSeq" id="WP_115482747.1">
    <property type="nucleotide sequence ID" value="NZ_QRCT01000049.1"/>
</dbReference>
<gene>
    <name evidence="5" type="ORF">DWV06_13650</name>
</gene>
<dbReference type="InterPro" id="IPR010982">
    <property type="entry name" value="Lambda_DNA-bd_dom_sf"/>
</dbReference>
<proteinExistence type="predicted"/>
<evidence type="ECO:0000313" key="6">
    <source>
        <dbReference type="Proteomes" id="UP000255036"/>
    </source>
</evidence>
<dbReference type="InterPro" id="IPR025997">
    <property type="entry name" value="SBP_2_dom"/>
</dbReference>
<accession>A0A371ARZ9</accession>
<dbReference type="PANTHER" id="PTHR30146">
    <property type="entry name" value="LACI-RELATED TRANSCRIPTIONAL REPRESSOR"/>
    <property type="match status" value="1"/>
</dbReference>
<dbReference type="Proteomes" id="UP000255036">
    <property type="component" value="Unassembled WGS sequence"/>
</dbReference>
<dbReference type="EMBL" id="QRCT01000049">
    <property type="protein sequence ID" value="RDU22337.1"/>
    <property type="molecule type" value="Genomic_DNA"/>
</dbReference>
<dbReference type="InterPro" id="IPR028082">
    <property type="entry name" value="Peripla_BP_I"/>
</dbReference>
<dbReference type="Gene3D" id="3.40.50.2300">
    <property type="match status" value="2"/>
</dbReference>
<organism evidence="5 6">
    <name type="scientific">Anaerosacchariphilus polymeriproducens</name>
    <dbReference type="NCBI Taxonomy" id="1812858"/>
    <lineage>
        <taxon>Bacteria</taxon>
        <taxon>Bacillati</taxon>
        <taxon>Bacillota</taxon>
        <taxon>Clostridia</taxon>
        <taxon>Lachnospirales</taxon>
        <taxon>Lachnospiraceae</taxon>
        <taxon>Anaerosacchariphilus</taxon>
    </lineage>
</organism>
<keyword evidence="6" id="KW-1185">Reference proteome</keyword>
<dbReference type="PROSITE" id="PS50932">
    <property type="entry name" value="HTH_LACI_2"/>
    <property type="match status" value="1"/>
</dbReference>
<comment type="caution">
    <text evidence="5">The sequence shown here is derived from an EMBL/GenBank/DDBJ whole genome shotgun (WGS) entry which is preliminary data.</text>
</comment>
<dbReference type="AlphaFoldDB" id="A0A371ARZ9"/>
<reference evidence="5 6" key="1">
    <citation type="submission" date="2018-07" db="EMBL/GenBank/DDBJ databases">
        <title>Anaerosacharophilus polymeroproducens gen. nov. sp. nov., an anaerobic bacterium isolated from salt field.</title>
        <authorList>
            <person name="Kim W."/>
            <person name="Yang S.-H."/>
            <person name="Oh J."/>
            <person name="Lee J.-H."/>
            <person name="Kwon K.K."/>
        </authorList>
    </citation>
    <scope>NUCLEOTIDE SEQUENCE [LARGE SCALE GENOMIC DNA]</scope>
    <source>
        <strain evidence="5 6">MCWD5</strain>
    </source>
</reference>
<evidence type="ECO:0000256" key="3">
    <source>
        <dbReference type="ARBA" id="ARBA00023163"/>
    </source>
</evidence>
<dbReference type="Gene3D" id="1.10.260.40">
    <property type="entry name" value="lambda repressor-like DNA-binding domains"/>
    <property type="match status" value="1"/>
</dbReference>
<name>A0A371ARZ9_9FIRM</name>
<dbReference type="GO" id="GO:0000976">
    <property type="term" value="F:transcription cis-regulatory region binding"/>
    <property type="evidence" value="ECO:0007669"/>
    <property type="project" value="TreeGrafter"/>
</dbReference>
<dbReference type="SUPFAM" id="SSF53822">
    <property type="entry name" value="Periplasmic binding protein-like I"/>
    <property type="match status" value="1"/>
</dbReference>
<feature type="domain" description="HTH lacI-type" evidence="4">
    <location>
        <begin position="3"/>
        <end position="57"/>
    </location>
</feature>
<dbReference type="PANTHER" id="PTHR30146:SF152">
    <property type="entry name" value="TRANSCRIPTIONAL REGULATORY PROTEIN"/>
    <property type="match status" value="1"/>
</dbReference>
<evidence type="ECO:0000259" key="4">
    <source>
        <dbReference type="PROSITE" id="PS50932"/>
    </source>
</evidence>
<dbReference type="Pfam" id="PF00356">
    <property type="entry name" value="LacI"/>
    <property type="match status" value="1"/>
</dbReference>
<evidence type="ECO:0000313" key="5">
    <source>
        <dbReference type="EMBL" id="RDU22337.1"/>
    </source>
</evidence>
<evidence type="ECO:0000256" key="2">
    <source>
        <dbReference type="ARBA" id="ARBA00023125"/>
    </source>
</evidence>
<dbReference type="Pfam" id="PF13407">
    <property type="entry name" value="Peripla_BP_4"/>
    <property type="match status" value="1"/>
</dbReference>
<dbReference type="GO" id="GO:0003700">
    <property type="term" value="F:DNA-binding transcription factor activity"/>
    <property type="evidence" value="ECO:0007669"/>
    <property type="project" value="TreeGrafter"/>
</dbReference>
<sequence length="341" mass="38021">MAITIKQIAELAGVSRGTVDRALYDRGRVSPEVAERIKKIAKEHGYKPNRAGRALALSKNPIKIGVIIQSVKTPFMKQVLEGIGRVREEVGNLGLQIELRQIPTLDVNEQIKMIDELIEEGIKGLAILPVEDNQLQLKVNEIIEKEDIPVITFNADIAGTKRMSFVGLDNCRSGQTVAGLMGMITGGKGKVLVITGYLSNRSHNERVEGFITELRQSYPEIQMLGVQTCFDEDEAAKEIAIQALQNEDLAGIFVVANGEVGVCQGLKELGKEHQVRVIAHDTTPENEKYLKDGTIDFMIDQNAFIQGYQPVKLLAEYLFEDKKPQKETYHTEILIKTKYNY</sequence>
<dbReference type="SMART" id="SM00354">
    <property type="entry name" value="HTH_LACI"/>
    <property type="match status" value="1"/>
</dbReference>
<dbReference type="CDD" id="cd01392">
    <property type="entry name" value="HTH_LacI"/>
    <property type="match status" value="1"/>
</dbReference>
<dbReference type="SUPFAM" id="SSF47413">
    <property type="entry name" value="lambda repressor-like DNA-binding domains"/>
    <property type="match status" value="1"/>
</dbReference>
<dbReference type="InterPro" id="IPR000843">
    <property type="entry name" value="HTH_LacI"/>
</dbReference>
<protein>
    <submittedName>
        <fullName evidence="5">LacI family DNA-binding transcriptional regulator</fullName>
    </submittedName>
</protein>
<keyword evidence="1" id="KW-0805">Transcription regulation</keyword>
<keyword evidence="2 5" id="KW-0238">DNA-binding</keyword>